<comment type="caution">
    <text evidence="1">The sequence shown here is derived from an EMBL/GenBank/DDBJ whole genome shotgun (WGS) entry which is preliminary data.</text>
</comment>
<name>A0A1B8YMY0_9GAMM</name>
<reference evidence="2" key="1">
    <citation type="submission" date="2015-11" db="EMBL/GenBank/DDBJ databases">
        <authorList>
            <person name="Tobias N.J."/>
            <person name="Mishra B."/>
            <person name="Gupta D.K."/>
            <person name="Thines M."/>
            <person name="Stinear T.P."/>
            <person name="Bode H.B."/>
        </authorList>
    </citation>
    <scope>NUCLEOTIDE SEQUENCE [LARGE SCALE GENOMIC DNA]</scope>
    <source>
        <strain evidence="2">PB45.5</strain>
    </source>
</reference>
<keyword evidence="2" id="KW-1185">Reference proteome</keyword>
<sequence>MIMPSMKQFDYYGDELIKISRYSAAYLLDDIELKNNYLCEISQVVRLIRSDFQIAPYIIIIKGARSTGLT</sequence>
<gene>
    <name evidence="1" type="ORF">Phpb_00379</name>
</gene>
<dbReference type="EMBL" id="LOIC01000010">
    <property type="protein sequence ID" value="OCA56508.1"/>
    <property type="molecule type" value="Genomic_DNA"/>
</dbReference>
<evidence type="ECO:0000313" key="1">
    <source>
        <dbReference type="EMBL" id="OCA56508.1"/>
    </source>
</evidence>
<protein>
    <submittedName>
        <fullName evidence="1">Uncharacterized protein</fullName>
    </submittedName>
</protein>
<dbReference type="AlphaFoldDB" id="A0A1B8YMY0"/>
<organism evidence="1 2">
    <name type="scientific">Photorhabdus namnaonensis</name>
    <dbReference type="NCBI Taxonomy" id="1851568"/>
    <lineage>
        <taxon>Bacteria</taxon>
        <taxon>Pseudomonadati</taxon>
        <taxon>Pseudomonadota</taxon>
        <taxon>Gammaproteobacteria</taxon>
        <taxon>Enterobacterales</taxon>
        <taxon>Morganellaceae</taxon>
        <taxon>Photorhabdus</taxon>
    </lineage>
</organism>
<proteinExistence type="predicted"/>
<accession>A0A1B8YMY0</accession>
<evidence type="ECO:0000313" key="2">
    <source>
        <dbReference type="Proteomes" id="UP000092665"/>
    </source>
</evidence>
<dbReference type="Proteomes" id="UP000092665">
    <property type="component" value="Unassembled WGS sequence"/>
</dbReference>